<reference evidence="2 3" key="1">
    <citation type="journal article" date="2021" name="G3 (Bethesda)">
        <title>Improved contiguity of the threespine stickleback genome using long-read sequencing.</title>
        <authorList>
            <person name="Nath S."/>
            <person name="Shaw D.E."/>
            <person name="White M.A."/>
        </authorList>
    </citation>
    <scope>NUCLEOTIDE SEQUENCE [LARGE SCALE GENOMIC DNA]</scope>
    <source>
        <strain evidence="2 3">Lake Benthic</strain>
    </source>
</reference>
<proteinExistence type="inferred from homology"/>
<accession>A0AAQ4RYJ2</accession>
<dbReference type="PANTHER" id="PTHR15907">
    <property type="entry name" value="DUF614 FAMILY PROTEIN-RELATED"/>
    <property type="match status" value="1"/>
</dbReference>
<evidence type="ECO:0000313" key="3">
    <source>
        <dbReference type="Proteomes" id="UP000007635"/>
    </source>
</evidence>
<dbReference type="GeneTree" id="ENSGT00940000163701"/>
<protein>
    <submittedName>
        <fullName evidence="2">Uncharacterized protein</fullName>
    </submittedName>
</protein>
<dbReference type="Pfam" id="PF04749">
    <property type="entry name" value="PLAC8"/>
    <property type="match status" value="1"/>
</dbReference>
<dbReference type="InterPro" id="IPR006461">
    <property type="entry name" value="PLAC_motif_containing"/>
</dbReference>
<comment type="similarity">
    <text evidence="1">Belongs to the cornifelin family.</text>
</comment>
<dbReference type="NCBIfam" id="TIGR01571">
    <property type="entry name" value="A_thal_Cys_rich"/>
    <property type="match status" value="1"/>
</dbReference>
<evidence type="ECO:0000256" key="1">
    <source>
        <dbReference type="ARBA" id="ARBA00009024"/>
    </source>
</evidence>
<evidence type="ECO:0000313" key="2">
    <source>
        <dbReference type="Ensembl" id="ENSGACP00000068784.1"/>
    </source>
</evidence>
<name>A0AAQ4RYJ2_GASAC</name>
<keyword evidence="3" id="KW-1185">Reference proteome</keyword>
<dbReference type="Proteomes" id="UP000007635">
    <property type="component" value="Chromosome VIII"/>
</dbReference>
<sequence>MFFVIFKFRAKKLIILTHPTIRSLCPAPSGCYGFWCCPCLACTVSGQFGENRCLPLCDMCSPAVLSACGIPLFVPPAALSLRAAMRNRYGIKGSICKDIAISCFCSWCSWCQMHREIKHRKKAPIVVTVQQPTVLQMQPAPVMMAAYPPQAAFVNYSGTVTIPQ</sequence>
<dbReference type="Ensembl" id="ENSGACT00000086368.1">
    <property type="protein sequence ID" value="ENSGACP00000068784.1"/>
    <property type="gene ID" value="ENSGACG00000031873.1"/>
</dbReference>
<reference evidence="2" key="3">
    <citation type="submission" date="2025-09" db="UniProtKB">
        <authorList>
            <consortium name="Ensembl"/>
        </authorList>
    </citation>
    <scope>IDENTIFICATION</scope>
</reference>
<dbReference type="AlphaFoldDB" id="A0AAQ4RYJ2"/>
<reference evidence="2" key="2">
    <citation type="submission" date="2025-08" db="UniProtKB">
        <authorList>
            <consortium name="Ensembl"/>
        </authorList>
    </citation>
    <scope>IDENTIFICATION</scope>
</reference>
<organism evidence="2 3">
    <name type="scientific">Gasterosteus aculeatus aculeatus</name>
    <name type="common">three-spined stickleback</name>
    <dbReference type="NCBI Taxonomy" id="481459"/>
    <lineage>
        <taxon>Eukaryota</taxon>
        <taxon>Metazoa</taxon>
        <taxon>Chordata</taxon>
        <taxon>Craniata</taxon>
        <taxon>Vertebrata</taxon>
        <taxon>Euteleostomi</taxon>
        <taxon>Actinopterygii</taxon>
        <taxon>Neopterygii</taxon>
        <taxon>Teleostei</taxon>
        <taxon>Neoteleostei</taxon>
        <taxon>Acanthomorphata</taxon>
        <taxon>Eupercaria</taxon>
        <taxon>Perciformes</taxon>
        <taxon>Cottioidei</taxon>
        <taxon>Gasterosteales</taxon>
        <taxon>Gasterosteidae</taxon>
        <taxon>Gasterosteus</taxon>
    </lineage>
</organism>